<dbReference type="STRING" id="1448308.A0A2T2NID2"/>
<evidence type="ECO:0000259" key="2">
    <source>
        <dbReference type="Pfam" id="PF26571"/>
    </source>
</evidence>
<dbReference type="OrthoDB" id="2251794at2759"/>
<feature type="signal peptide" evidence="1">
    <location>
        <begin position="1"/>
        <end position="22"/>
    </location>
</feature>
<accession>A0A2T2NID2</accession>
<protein>
    <recommendedName>
        <fullName evidence="2">ARB-07466-like C-terminal domain-containing protein</fullName>
    </recommendedName>
</protein>
<dbReference type="InterPro" id="IPR058593">
    <property type="entry name" value="ARB_07466-like_C"/>
</dbReference>
<dbReference type="AlphaFoldDB" id="A0A2T2NID2"/>
<feature type="domain" description="ARB-07466-like C-terminal" evidence="2">
    <location>
        <begin position="126"/>
        <end position="238"/>
    </location>
</feature>
<evidence type="ECO:0000313" key="4">
    <source>
        <dbReference type="Proteomes" id="UP000240883"/>
    </source>
</evidence>
<organism evidence="3 4">
    <name type="scientific">Corynespora cassiicola Philippines</name>
    <dbReference type="NCBI Taxonomy" id="1448308"/>
    <lineage>
        <taxon>Eukaryota</taxon>
        <taxon>Fungi</taxon>
        <taxon>Dikarya</taxon>
        <taxon>Ascomycota</taxon>
        <taxon>Pezizomycotina</taxon>
        <taxon>Dothideomycetes</taxon>
        <taxon>Pleosporomycetidae</taxon>
        <taxon>Pleosporales</taxon>
        <taxon>Corynesporascaceae</taxon>
        <taxon>Corynespora</taxon>
    </lineage>
</organism>
<proteinExistence type="predicted"/>
<gene>
    <name evidence="3" type="ORF">BS50DRAFT_611283</name>
</gene>
<dbReference type="Proteomes" id="UP000240883">
    <property type="component" value="Unassembled WGS sequence"/>
</dbReference>
<evidence type="ECO:0000313" key="3">
    <source>
        <dbReference type="EMBL" id="PSN65119.1"/>
    </source>
</evidence>
<dbReference type="EMBL" id="KZ678137">
    <property type="protein sequence ID" value="PSN65119.1"/>
    <property type="molecule type" value="Genomic_DNA"/>
</dbReference>
<sequence length="246" mass="26198">MHIPNTTILASFLFLLQTPIQAALNEPCHPPSGTPGVCLQTSTCRSSGGIPLPNLCPSSPASIQCCTKPVCGPSSASTSKGNCRWTSDCPGKSLSNQCPGPAGFKCCQSAAQGFGGYAAPRMPVVGGCKRVAVEATRKVVERFPGRVREVGCVRACGCGSGSDHCCGKAVDLMCSDAGGTATLSGKEIAEWIMNNRGRLNLKYVIWGQKIWNPSQDKVKGWKNWRTMEDRGDITANHWDHVHVSFN</sequence>
<evidence type="ECO:0000256" key="1">
    <source>
        <dbReference type="SAM" id="SignalP"/>
    </source>
</evidence>
<feature type="chain" id="PRO_5015629745" description="ARB-07466-like C-terminal domain-containing protein" evidence="1">
    <location>
        <begin position="23"/>
        <end position="246"/>
    </location>
</feature>
<keyword evidence="4" id="KW-1185">Reference proteome</keyword>
<dbReference type="Pfam" id="PF26571">
    <property type="entry name" value="VldE"/>
    <property type="match status" value="1"/>
</dbReference>
<reference evidence="3 4" key="1">
    <citation type="journal article" date="2018" name="Front. Microbiol.">
        <title>Genome-Wide Analysis of Corynespora cassiicola Leaf Fall Disease Putative Effectors.</title>
        <authorList>
            <person name="Lopez D."/>
            <person name="Ribeiro S."/>
            <person name="Label P."/>
            <person name="Fumanal B."/>
            <person name="Venisse J.S."/>
            <person name="Kohler A."/>
            <person name="de Oliveira R.R."/>
            <person name="Labutti K."/>
            <person name="Lipzen A."/>
            <person name="Lail K."/>
            <person name="Bauer D."/>
            <person name="Ohm R.A."/>
            <person name="Barry K.W."/>
            <person name="Spatafora J."/>
            <person name="Grigoriev I.V."/>
            <person name="Martin F.M."/>
            <person name="Pujade-Renaud V."/>
        </authorList>
    </citation>
    <scope>NUCLEOTIDE SEQUENCE [LARGE SCALE GENOMIC DNA]</scope>
    <source>
        <strain evidence="3 4">Philippines</strain>
    </source>
</reference>
<name>A0A2T2NID2_CORCC</name>
<keyword evidence="1" id="KW-0732">Signal</keyword>